<dbReference type="InterPro" id="IPR012938">
    <property type="entry name" value="Glc/Sorbosone_DH"/>
</dbReference>
<dbReference type="InterPro" id="IPR011042">
    <property type="entry name" value="6-blade_b-propeller_TolB-like"/>
</dbReference>
<dbReference type="SUPFAM" id="SSF50952">
    <property type="entry name" value="Soluble quinoprotein glucose dehydrogenase"/>
    <property type="match status" value="1"/>
</dbReference>
<dbReference type="AlphaFoldDB" id="A0A518H5C4"/>
<reference evidence="3 4" key="1">
    <citation type="submission" date="2019-02" db="EMBL/GenBank/DDBJ databases">
        <title>Deep-cultivation of Planctomycetes and their phenomic and genomic characterization uncovers novel biology.</title>
        <authorList>
            <person name="Wiegand S."/>
            <person name="Jogler M."/>
            <person name="Boedeker C."/>
            <person name="Pinto D."/>
            <person name="Vollmers J."/>
            <person name="Rivas-Marin E."/>
            <person name="Kohn T."/>
            <person name="Peeters S.H."/>
            <person name="Heuer A."/>
            <person name="Rast P."/>
            <person name="Oberbeckmann S."/>
            <person name="Bunk B."/>
            <person name="Jeske O."/>
            <person name="Meyerdierks A."/>
            <person name="Storesund J.E."/>
            <person name="Kallscheuer N."/>
            <person name="Luecker S."/>
            <person name="Lage O.M."/>
            <person name="Pohl T."/>
            <person name="Merkel B.J."/>
            <person name="Hornburger P."/>
            <person name="Mueller R.-W."/>
            <person name="Bruemmer F."/>
            <person name="Labrenz M."/>
            <person name="Spormann A.M."/>
            <person name="Op den Camp H."/>
            <person name="Overmann J."/>
            <person name="Amann R."/>
            <person name="Jetten M.S.M."/>
            <person name="Mascher T."/>
            <person name="Medema M.H."/>
            <person name="Devos D.P."/>
            <person name="Kaster A.-K."/>
            <person name="Ovreas L."/>
            <person name="Rohde M."/>
            <person name="Galperin M.Y."/>
            <person name="Jogler C."/>
        </authorList>
    </citation>
    <scope>NUCLEOTIDE SEQUENCE [LARGE SCALE GENOMIC DNA]</scope>
    <source>
        <strain evidence="3 4">ElP</strain>
    </source>
</reference>
<protein>
    <submittedName>
        <fullName evidence="3">Quinoprotein glucose dehydrogenase B</fullName>
        <ecNumber evidence="3">1.1.5.2</ecNumber>
    </submittedName>
</protein>
<feature type="region of interest" description="Disordered" evidence="1">
    <location>
        <begin position="1"/>
        <end position="23"/>
    </location>
</feature>
<evidence type="ECO:0000313" key="3">
    <source>
        <dbReference type="EMBL" id="QDV36045.1"/>
    </source>
</evidence>
<evidence type="ECO:0000259" key="2">
    <source>
        <dbReference type="Pfam" id="PF07995"/>
    </source>
</evidence>
<dbReference type="EC" id="1.1.5.2" evidence="3"/>
<dbReference type="Pfam" id="PF07995">
    <property type="entry name" value="GSDH"/>
    <property type="match status" value="2"/>
</dbReference>
<keyword evidence="4" id="KW-1185">Reference proteome</keyword>
<dbReference type="PANTHER" id="PTHR19328">
    <property type="entry name" value="HEDGEHOG-INTERACTING PROTEIN"/>
    <property type="match status" value="1"/>
</dbReference>
<name>A0A518H5C4_9BACT</name>
<dbReference type="RefSeq" id="WP_145272048.1">
    <property type="nucleotide sequence ID" value="NZ_CP036426.1"/>
</dbReference>
<dbReference type="Proteomes" id="UP000317835">
    <property type="component" value="Chromosome"/>
</dbReference>
<proteinExistence type="predicted"/>
<dbReference type="KEGG" id="tpla:ElP_39550"/>
<dbReference type="Gene3D" id="2.120.10.30">
    <property type="entry name" value="TolB, C-terminal domain"/>
    <property type="match status" value="1"/>
</dbReference>
<evidence type="ECO:0000256" key="1">
    <source>
        <dbReference type="SAM" id="MobiDB-lite"/>
    </source>
</evidence>
<evidence type="ECO:0000313" key="4">
    <source>
        <dbReference type="Proteomes" id="UP000317835"/>
    </source>
</evidence>
<organism evidence="3 4">
    <name type="scientific">Tautonia plasticadhaerens</name>
    <dbReference type="NCBI Taxonomy" id="2527974"/>
    <lineage>
        <taxon>Bacteria</taxon>
        <taxon>Pseudomonadati</taxon>
        <taxon>Planctomycetota</taxon>
        <taxon>Planctomycetia</taxon>
        <taxon>Isosphaerales</taxon>
        <taxon>Isosphaeraceae</taxon>
        <taxon>Tautonia</taxon>
    </lineage>
</organism>
<accession>A0A518H5C4</accession>
<dbReference type="EMBL" id="CP036426">
    <property type="protein sequence ID" value="QDV36045.1"/>
    <property type="molecule type" value="Genomic_DNA"/>
</dbReference>
<feature type="domain" description="Glucose/Sorbosone dehydrogenase" evidence="2">
    <location>
        <begin position="384"/>
        <end position="494"/>
    </location>
</feature>
<dbReference type="GO" id="GO:0008876">
    <property type="term" value="F:quinoprotein glucose dehydrogenase activity"/>
    <property type="evidence" value="ECO:0007669"/>
    <property type="project" value="UniProtKB-EC"/>
</dbReference>
<gene>
    <name evidence="3" type="primary">gdhB_2</name>
    <name evidence="3" type="ORF">ElP_39550</name>
</gene>
<dbReference type="OrthoDB" id="9770183at2"/>
<sequence>MRRTHARSPGGAAPLPALGPPGGPVGPGLRRLAALGLLAIASASPTTGALAQDEGPSMLVPDLRVEPVVGGLTTPIGLAFLGEDDFLVLEKDTGRVLRVVGGAVDSTVLDLAVNSASERGLLSIALDPDFPEDPGVYLYWTESTSGADSGDVAQTPLLGNRVDRFSWDGSTLAFEYNLIRIRALQVDAGQPGRGNHDGGVIRFGPDGMLSIIIGDLGRRGQMQNLRFGPTVLDAPVPDDQFGGPGPDDAHLSGVILRVDEQGQAPPDNPFFAVGASLGGEVGANIQKLFGYGVRNSFGMAFDPETGLLWTQENADDAFSELNLVGPGFNGGWIQVMGPIDRIRQFKLIEATMFGGAMQQIRWPPILIAYTPRLVLSRLFLLPGAEYTDPAFSWKFEVAPAGIAFVEGDGLGPDYEGDLLVGASRPFLAGGYLFRFDMNEDRDGFDFDDPRLDDGVADNLDKHEGTESESLLIGRDFGIGTDIQNGPDGFVYVVSLSLGTVYRILPAE</sequence>
<dbReference type="InterPro" id="IPR011041">
    <property type="entry name" value="Quinoprot_gluc/sorb_DH_b-prop"/>
</dbReference>
<keyword evidence="3" id="KW-0560">Oxidoreductase</keyword>
<feature type="domain" description="Glucose/Sorbosone dehydrogenase" evidence="2">
    <location>
        <begin position="72"/>
        <end position="335"/>
    </location>
</feature>
<dbReference type="PANTHER" id="PTHR19328:SF13">
    <property type="entry name" value="HIPL1 PROTEIN"/>
    <property type="match status" value="1"/>
</dbReference>